<evidence type="ECO:0000256" key="4">
    <source>
        <dbReference type="ARBA" id="ARBA00022786"/>
    </source>
</evidence>
<name>A0A9D3TCR5_MEGAT</name>
<keyword evidence="6 8" id="KW-0788">Thiol protease</keyword>
<dbReference type="PANTHER" id="PTHR12473:SF8">
    <property type="entry name" value="UBIQUITIN CARBOXYL-TERMINAL HYDROLASE MINDY-4-RELATED"/>
    <property type="match status" value="1"/>
</dbReference>
<evidence type="ECO:0000256" key="5">
    <source>
        <dbReference type="ARBA" id="ARBA00022801"/>
    </source>
</evidence>
<dbReference type="EC" id="3.4.19.12" evidence="8"/>
<comment type="caution">
    <text evidence="10">The sequence shown here is derived from an EMBL/GenBank/DDBJ whole genome shotgun (WGS) entry which is preliminary data.</text>
</comment>
<proteinExistence type="inferred from homology"/>
<dbReference type="OrthoDB" id="10263628at2759"/>
<dbReference type="GO" id="GO:0004843">
    <property type="term" value="F:cysteine-type deubiquitinase activity"/>
    <property type="evidence" value="ECO:0007669"/>
    <property type="project" value="UniProtKB-UniRule"/>
</dbReference>
<accession>A0A9D3TCR5</accession>
<sequence length="731" mass="81950">MAQPVEEVTASLVREYLSRKGLKKTMVCMDEELPRTDSSINNRTELRRVLHLEVLCKTNKAQEVPLKSMLEIIVKQRMEAIGDSGCSSDQTILSKQHMPVSESNVTPVSHMRVTNILDEKRGAITAVPNYSQPSMKSSSKSEAIFLSNTVFSSEAPQTCFTKSAKQIMNSRSSSDGERDSHHLLFSRESESCSHKTEFPVGKKNFTEIHKNRTSRPLRGMMAGPVATSPQEINKKRQARRLCESIPESKNEGDLTLPTTAQLNNVEVASTKHSTHGALEQEWKQFHTEQKNAQFLNQLTGLTGLNDTGDLEQTVPGLRNSKRSERIQKDLPHFQKNTATTSVDDLQMTTMILDDINAEEELCELSWVPVFSCDPQTPVSSHPIDQDTATALKEVLFGSSMKCFNEEWKAQSFTFSDIPGVRYGIVQKKGGPCGVLASVQACVLQKLLFEETSCQKLQDSNVARSKCLVLAIAEILWRAGEGKTATVAVSSGRQHFIPTGRYKSEGILEMLTFHKVQTFEDLKLLLEQHILQFEHGPSGCILLTISAILSRSVEMVRTDFDVPTNCLIGAHGYCSQELVNLLLCGRAVSNVFNDDIELDSGNGNITLLKGIKQRSDIGLLSLFEHYNICKVGPYLKTPKFPIWVVCSESHFTVLFCTCKELISDWRLEQKFDLYYYDGLANQQEEIRLTILTATLRNHSQEVDSDLIPPLEHCIRTKWKDATVNWNETEPIL</sequence>
<evidence type="ECO:0000313" key="11">
    <source>
        <dbReference type="Proteomes" id="UP001046870"/>
    </source>
</evidence>
<dbReference type="InterPro" id="IPR025257">
    <property type="entry name" value="MINDY-3/4_CD"/>
</dbReference>
<comment type="function">
    <text evidence="8">Hydrolase that can remove 'Lys-48'-linked conjugated ubiquitin from proteins.</text>
</comment>
<keyword evidence="5 8" id="KW-0378">Hydrolase</keyword>
<comment type="catalytic activity">
    <reaction evidence="1 8">
        <text>Thiol-dependent hydrolysis of ester, thioester, amide, peptide and isopeptide bonds formed by the C-terminal Gly of ubiquitin (a 76-residue protein attached to proteins as an intracellular targeting signal).</text>
        <dbReference type="EC" id="3.4.19.12"/>
    </reaction>
</comment>
<feature type="domain" description="Deubiquitinating enzyme MINDY-3/4 conserved" evidence="9">
    <location>
        <begin position="392"/>
        <end position="726"/>
    </location>
</feature>
<protein>
    <recommendedName>
        <fullName evidence="8">Ubiquitin carboxyl-terminal hydrolase MINDY</fullName>
        <ecNumber evidence="8">3.4.19.12</ecNumber>
    </recommendedName>
</protein>
<dbReference type="Proteomes" id="UP001046870">
    <property type="component" value="Chromosome 2"/>
</dbReference>
<dbReference type="Pfam" id="PF26038">
    <property type="entry name" value="Dimer_MINDY4_N"/>
    <property type="match status" value="1"/>
</dbReference>
<dbReference type="EMBL" id="JAFDVH010000002">
    <property type="protein sequence ID" value="KAG7488752.1"/>
    <property type="molecule type" value="Genomic_DNA"/>
</dbReference>
<evidence type="ECO:0000259" key="9">
    <source>
        <dbReference type="SMART" id="SM01174"/>
    </source>
</evidence>
<keyword evidence="3 8" id="KW-0645">Protease</keyword>
<evidence type="ECO:0000256" key="1">
    <source>
        <dbReference type="ARBA" id="ARBA00000707"/>
    </source>
</evidence>
<dbReference type="AlphaFoldDB" id="A0A9D3TCR5"/>
<reference evidence="10" key="1">
    <citation type="submission" date="2021-01" db="EMBL/GenBank/DDBJ databases">
        <authorList>
            <person name="Zahm M."/>
            <person name="Roques C."/>
            <person name="Cabau C."/>
            <person name="Klopp C."/>
            <person name="Donnadieu C."/>
            <person name="Jouanno E."/>
            <person name="Lampietro C."/>
            <person name="Louis A."/>
            <person name="Herpin A."/>
            <person name="Echchiki A."/>
            <person name="Berthelot C."/>
            <person name="Parey E."/>
            <person name="Roest-Crollius H."/>
            <person name="Braasch I."/>
            <person name="Postlethwait J."/>
            <person name="Bobe J."/>
            <person name="Montfort J."/>
            <person name="Bouchez O."/>
            <person name="Begum T."/>
            <person name="Mejri S."/>
            <person name="Adams A."/>
            <person name="Chen W.-J."/>
            <person name="Guiguen Y."/>
        </authorList>
    </citation>
    <scope>NUCLEOTIDE SEQUENCE</scope>
    <source>
        <strain evidence="10">YG-15Mar2019-1</strain>
        <tissue evidence="10">Brain</tissue>
    </source>
</reference>
<comment type="function">
    <text evidence="7">Probable hydrolase that can remove 'Lys-48'-linked conjugated ubiquitin from proteins.</text>
</comment>
<dbReference type="InterPro" id="IPR039785">
    <property type="entry name" value="MINY3/4"/>
</dbReference>
<dbReference type="SMART" id="SM01174">
    <property type="entry name" value="DUF4205"/>
    <property type="match status" value="1"/>
</dbReference>
<organism evidence="10 11">
    <name type="scientific">Megalops atlanticus</name>
    <name type="common">Tarpon</name>
    <name type="synonym">Clupea gigantea</name>
    <dbReference type="NCBI Taxonomy" id="7932"/>
    <lineage>
        <taxon>Eukaryota</taxon>
        <taxon>Metazoa</taxon>
        <taxon>Chordata</taxon>
        <taxon>Craniata</taxon>
        <taxon>Vertebrata</taxon>
        <taxon>Euteleostomi</taxon>
        <taxon>Actinopterygii</taxon>
        <taxon>Neopterygii</taxon>
        <taxon>Teleostei</taxon>
        <taxon>Elopiformes</taxon>
        <taxon>Megalopidae</taxon>
        <taxon>Megalops</taxon>
    </lineage>
</organism>
<evidence type="ECO:0000256" key="7">
    <source>
        <dbReference type="ARBA" id="ARBA00037630"/>
    </source>
</evidence>
<dbReference type="GO" id="GO:0006508">
    <property type="term" value="P:proteolysis"/>
    <property type="evidence" value="ECO:0007669"/>
    <property type="project" value="UniProtKB-KW"/>
</dbReference>
<evidence type="ECO:0000256" key="6">
    <source>
        <dbReference type="ARBA" id="ARBA00022807"/>
    </source>
</evidence>
<evidence type="ECO:0000313" key="10">
    <source>
        <dbReference type="EMBL" id="KAG7488752.1"/>
    </source>
</evidence>
<comment type="similarity">
    <text evidence="2 8">Belongs to the MINDY deubiquitinase family. FAM188 subfamily.</text>
</comment>
<evidence type="ECO:0000256" key="2">
    <source>
        <dbReference type="ARBA" id="ARBA00011074"/>
    </source>
</evidence>
<keyword evidence="4 8" id="KW-0833">Ubl conjugation pathway</keyword>
<evidence type="ECO:0000256" key="3">
    <source>
        <dbReference type="ARBA" id="ARBA00022670"/>
    </source>
</evidence>
<keyword evidence="11" id="KW-1185">Reference proteome</keyword>
<dbReference type="InterPro" id="IPR059022">
    <property type="entry name" value="MINDY4_N"/>
</dbReference>
<dbReference type="GO" id="GO:1990380">
    <property type="term" value="F:K48-linked deubiquitinase activity"/>
    <property type="evidence" value="ECO:0007669"/>
    <property type="project" value="UniProtKB-UniRule"/>
</dbReference>
<gene>
    <name evidence="10" type="ORF">MATL_G00038420</name>
</gene>
<dbReference type="PANTHER" id="PTHR12473">
    <property type="entry name" value="UBIQUITIN CARBOXYL-TERMINAL HYDROLASE MINDY-4-RELATED"/>
    <property type="match status" value="1"/>
</dbReference>
<dbReference type="Pfam" id="PF13898">
    <property type="entry name" value="MINDY-3_4_CD"/>
    <property type="match status" value="1"/>
</dbReference>
<evidence type="ECO:0000256" key="8">
    <source>
        <dbReference type="RuleBase" id="RU367088"/>
    </source>
</evidence>
<dbReference type="GO" id="GO:0071108">
    <property type="term" value="P:protein K48-linked deubiquitination"/>
    <property type="evidence" value="ECO:0007669"/>
    <property type="project" value="InterPro"/>
</dbReference>